<dbReference type="InterPro" id="IPR009042">
    <property type="entry name" value="RNA_pol_sigma70_r1_2"/>
</dbReference>
<feature type="region of interest" description="Disordered" evidence="5">
    <location>
        <begin position="505"/>
        <end position="579"/>
    </location>
</feature>
<dbReference type="InterPro" id="IPR014001">
    <property type="entry name" value="Helicase_ATP-bd"/>
</dbReference>
<dbReference type="Proteomes" id="UP001157126">
    <property type="component" value="Unassembled WGS sequence"/>
</dbReference>
<dbReference type="PROSITE" id="PS51192">
    <property type="entry name" value="HELICASE_ATP_BIND_1"/>
    <property type="match status" value="1"/>
</dbReference>
<dbReference type="Gene3D" id="3.40.50.300">
    <property type="entry name" value="P-loop containing nucleotide triphosphate hydrolases"/>
    <property type="match status" value="2"/>
</dbReference>
<dbReference type="SUPFAM" id="SSF88946">
    <property type="entry name" value="Sigma2 domain of RNA polymerase sigma factors"/>
    <property type="match status" value="1"/>
</dbReference>
<dbReference type="SMART" id="SM00487">
    <property type="entry name" value="DEXDc"/>
    <property type="match status" value="1"/>
</dbReference>
<dbReference type="PANTHER" id="PTHR11274">
    <property type="entry name" value="RAD25/XP-B DNA REPAIR HELICASE"/>
    <property type="match status" value="1"/>
</dbReference>
<dbReference type="InterPro" id="IPR027417">
    <property type="entry name" value="P-loop_NTPase"/>
</dbReference>
<keyword evidence="2" id="KW-0378">Hydrolase</keyword>
<keyword evidence="4" id="KW-0067">ATP-binding</keyword>
<dbReference type="PROSITE" id="PS51194">
    <property type="entry name" value="HELICASE_CTER"/>
    <property type="match status" value="1"/>
</dbReference>
<evidence type="ECO:0000256" key="3">
    <source>
        <dbReference type="ARBA" id="ARBA00022806"/>
    </source>
</evidence>
<feature type="domain" description="Helicase C-terminal" evidence="7">
    <location>
        <begin position="339"/>
        <end position="490"/>
    </location>
</feature>
<accession>A0ABQ6IYK4</accession>
<dbReference type="Gene3D" id="1.20.120.1810">
    <property type="match status" value="1"/>
</dbReference>
<evidence type="ECO:0000313" key="9">
    <source>
        <dbReference type="Proteomes" id="UP001157126"/>
    </source>
</evidence>
<dbReference type="InterPro" id="IPR001650">
    <property type="entry name" value="Helicase_C-like"/>
</dbReference>
<keyword evidence="3" id="KW-0347">Helicase</keyword>
<dbReference type="InterPro" id="IPR006935">
    <property type="entry name" value="Helicase/UvrB_N"/>
</dbReference>
<dbReference type="Gene3D" id="1.10.601.10">
    <property type="entry name" value="RNA Polymerase Primary Sigma Factor"/>
    <property type="match status" value="1"/>
</dbReference>
<keyword evidence="9" id="KW-1185">Reference proteome</keyword>
<proteinExistence type="predicted"/>
<keyword evidence="1" id="KW-0547">Nucleotide-binding</keyword>
<evidence type="ECO:0000259" key="6">
    <source>
        <dbReference type="PROSITE" id="PS51192"/>
    </source>
</evidence>
<dbReference type="Pfam" id="PF04851">
    <property type="entry name" value="ResIII"/>
    <property type="match status" value="1"/>
</dbReference>
<evidence type="ECO:0008006" key="10">
    <source>
        <dbReference type="Google" id="ProtNLM"/>
    </source>
</evidence>
<dbReference type="SMART" id="SM00490">
    <property type="entry name" value="HELICc"/>
    <property type="match status" value="1"/>
</dbReference>
<organism evidence="8 9">
    <name type="scientific">Mobilicoccus caccae</name>
    <dbReference type="NCBI Taxonomy" id="1859295"/>
    <lineage>
        <taxon>Bacteria</taxon>
        <taxon>Bacillati</taxon>
        <taxon>Actinomycetota</taxon>
        <taxon>Actinomycetes</taxon>
        <taxon>Micrococcales</taxon>
        <taxon>Dermatophilaceae</taxon>
        <taxon>Mobilicoccus</taxon>
    </lineage>
</organism>
<protein>
    <recommendedName>
        <fullName evidence="10">Superfamily II DNA or RNA helicase</fullName>
    </recommendedName>
</protein>
<evidence type="ECO:0000259" key="7">
    <source>
        <dbReference type="PROSITE" id="PS51194"/>
    </source>
</evidence>
<dbReference type="CDD" id="cd17926">
    <property type="entry name" value="DEXHc_RE"/>
    <property type="match status" value="1"/>
</dbReference>
<dbReference type="InterPro" id="IPR050615">
    <property type="entry name" value="ATP-dep_DNA_Helicase"/>
</dbReference>
<dbReference type="PANTHER" id="PTHR11274:SF0">
    <property type="entry name" value="GENERAL TRANSCRIPTION AND DNA REPAIR FACTOR IIH HELICASE SUBUNIT XPB"/>
    <property type="match status" value="1"/>
</dbReference>
<evidence type="ECO:0000313" key="8">
    <source>
        <dbReference type="EMBL" id="GMA41774.1"/>
    </source>
</evidence>
<evidence type="ECO:0000256" key="5">
    <source>
        <dbReference type="SAM" id="MobiDB-lite"/>
    </source>
</evidence>
<evidence type="ECO:0000256" key="2">
    <source>
        <dbReference type="ARBA" id="ARBA00022801"/>
    </source>
</evidence>
<dbReference type="SUPFAM" id="SSF52540">
    <property type="entry name" value="P-loop containing nucleoside triphosphate hydrolases"/>
    <property type="match status" value="1"/>
</dbReference>
<sequence>MISLLEGNMNVDAESRQDSVDAMLADLAAREQDILSAISAAQTSLELLRRSRDELLAAQSADTSVSRAPAMPPVGTLEDLPLYPWQEEAITAWRDAGDHGMVEAVTGAGKTRVGIHVIADALRQARRAVVLVPTLVLQSQWRRVLQKSFPDHAVRTDYARDEWHVLITTPQSFNRRFFADHAEGALLVADECHRYGAPTFARALLPGFSGRLGLSATARRGDDGDGALAAYFGGIVFRLGYGEALAAGVIAPYRIAFAGVDLAPHERHRYDEAGERMRRARRRLVSQFGFDDSEGMAFLRAAQAAAERQTAAMYVAKVYLQAFSERRSILAGCSGKTRVLAATSDVIRGRRGTLVFTQTRESADQAARVLIERGCRAQSVHGESSDEEREENLVALGSGDIAALAAPRVLDEGVDVPDVDLGFVLARSRSRRQMIQRLGRLVRRKSDGRSATLVVVFANSTSEDPRFGDEPPEFDELMPHASEVLVSDLERDGVDDLLAFLQGQPVPVMPREPTLLPPPEEAHAKDEELPAVPPATDTGSVRTAPFPRVGTELWDDETPVRSRKNGRPSDADDRSSGFVVDENDADAAPERLAAFDGPADPLKYYLKRIGRVPLLNATQEVELAKRIEAGLYARHRLTAGDFPHRRAASELRLIAEDGQDAKRRMIEANLRLVVSLAKRYTGRGCCSWI</sequence>
<dbReference type="EMBL" id="BSUO01000001">
    <property type="protein sequence ID" value="GMA41774.1"/>
    <property type="molecule type" value="Genomic_DNA"/>
</dbReference>
<feature type="compositionally biased region" description="Pro residues" evidence="5">
    <location>
        <begin position="507"/>
        <end position="519"/>
    </location>
</feature>
<dbReference type="InterPro" id="IPR013325">
    <property type="entry name" value="RNA_pol_sigma_r2"/>
</dbReference>
<comment type="caution">
    <text evidence="8">The sequence shown here is derived from an EMBL/GenBank/DDBJ whole genome shotgun (WGS) entry which is preliminary data.</text>
</comment>
<gene>
    <name evidence="8" type="ORF">GCM10025883_38190</name>
</gene>
<dbReference type="Pfam" id="PF00271">
    <property type="entry name" value="Helicase_C"/>
    <property type="match status" value="1"/>
</dbReference>
<evidence type="ECO:0000256" key="4">
    <source>
        <dbReference type="ARBA" id="ARBA00022840"/>
    </source>
</evidence>
<evidence type="ECO:0000256" key="1">
    <source>
        <dbReference type="ARBA" id="ARBA00022741"/>
    </source>
</evidence>
<name>A0ABQ6IYK4_9MICO</name>
<reference evidence="9" key="1">
    <citation type="journal article" date="2019" name="Int. J. Syst. Evol. Microbiol.">
        <title>The Global Catalogue of Microorganisms (GCM) 10K type strain sequencing project: providing services to taxonomists for standard genome sequencing and annotation.</title>
        <authorList>
            <consortium name="The Broad Institute Genomics Platform"/>
            <consortium name="The Broad Institute Genome Sequencing Center for Infectious Disease"/>
            <person name="Wu L."/>
            <person name="Ma J."/>
        </authorList>
    </citation>
    <scope>NUCLEOTIDE SEQUENCE [LARGE SCALE GENOMIC DNA]</scope>
    <source>
        <strain evidence="9">NBRC 113072</strain>
    </source>
</reference>
<dbReference type="RefSeq" id="WP_284305295.1">
    <property type="nucleotide sequence ID" value="NZ_BSUO01000001.1"/>
</dbReference>
<dbReference type="Pfam" id="PF00140">
    <property type="entry name" value="Sigma70_r1_2"/>
    <property type="match status" value="1"/>
</dbReference>
<feature type="domain" description="Helicase ATP-binding" evidence="6">
    <location>
        <begin position="91"/>
        <end position="236"/>
    </location>
</feature>